<dbReference type="AlphaFoldDB" id="A0A1N6Y7J7"/>
<evidence type="ECO:0000256" key="1">
    <source>
        <dbReference type="SAM" id="SignalP"/>
    </source>
</evidence>
<protein>
    <submittedName>
        <fullName evidence="3">Tetratricopeptide (TPR) repeat protein</fullName>
    </submittedName>
</protein>
<dbReference type="Gene3D" id="1.25.40.10">
    <property type="entry name" value="Tetratricopeptide repeat domain"/>
    <property type="match status" value="1"/>
</dbReference>
<dbReference type="EMBL" id="JACHCB010000005">
    <property type="protein sequence ID" value="MBB6109649.1"/>
    <property type="molecule type" value="Genomic_DNA"/>
</dbReference>
<reference evidence="4 5" key="1">
    <citation type="submission" date="2020-08" db="EMBL/GenBank/DDBJ databases">
        <title>Genomic Encyclopedia of Type Strains, Phase IV (KMG-V): Genome sequencing to study the core and pangenomes of soil and plant-associated prokaryotes.</title>
        <authorList>
            <person name="Whitman W."/>
        </authorList>
    </citation>
    <scope>NUCLEOTIDE SEQUENCE [LARGE SCALE GENOMIC DNA]</scope>
    <source>
        <strain evidence="2 4">ANJLi2</strain>
        <strain evidence="3 5">MP601</strain>
    </source>
</reference>
<dbReference type="OrthoDB" id="789253at2"/>
<dbReference type="Proteomes" id="UP000548326">
    <property type="component" value="Unassembled WGS sequence"/>
</dbReference>
<dbReference type="RefSeq" id="WP_076373437.1">
    <property type="nucleotide sequence ID" value="NZ_FTMG01000005.1"/>
</dbReference>
<evidence type="ECO:0000313" key="4">
    <source>
        <dbReference type="Proteomes" id="UP000541583"/>
    </source>
</evidence>
<sequence length="255" mass="29326">MKKLITCLFILLAGLRLSAQAHDLDSLKQKLQVTKDSLKGPIYMEIANQYLLKNDTIKSRRFRYYNQYEALNYTMLALHNFSNLSDSLGLRTCYNNLAKIYRQQYKYVQAKWFILQSNGISRQKKDAPNIIASLIELSAIKADMKDYKWAMHDLNEALALSIKNKDPKNESAVQVGYAGLYRQMNDFDKASLAIKRHEEIDDSLHQAEIDRLARINTQDSIQVKKRDSVIVKKKALTSNKKKTSKTSSVKRIASL</sequence>
<feature type="signal peptide" evidence="1">
    <location>
        <begin position="1"/>
        <end position="21"/>
    </location>
</feature>
<proteinExistence type="predicted"/>
<dbReference type="SUPFAM" id="SSF48452">
    <property type="entry name" value="TPR-like"/>
    <property type="match status" value="1"/>
</dbReference>
<keyword evidence="1" id="KW-0732">Signal</keyword>
<dbReference type="InterPro" id="IPR011990">
    <property type="entry name" value="TPR-like_helical_dom_sf"/>
</dbReference>
<gene>
    <name evidence="3" type="ORF">HDF22_003075</name>
    <name evidence="2" type="ORF">HDF23_002398</name>
</gene>
<dbReference type="STRING" id="354630.SAMN05421821_10565"/>
<dbReference type="Proteomes" id="UP000541583">
    <property type="component" value="Unassembled WGS sequence"/>
</dbReference>
<name>A0A1N6Y7J7_9SPHI</name>
<evidence type="ECO:0000313" key="3">
    <source>
        <dbReference type="EMBL" id="MBB6128952.1"/>
    </source>
</evidence>
<dbReference type="EMBL" id="JACHCA010000007">
    <property type="protein sequence ID" value="MBB6128952.1"/>
    <property type="molecule type" value="Genomic_DNA"/>
</dbReference>
<evidence type="ECO:0000313" key="5">
    <source>
        <dbReference type="Proteomes" id="UP000548326"/>
    </source>
</evidence>
<evidence type="ECO:0000313" key="2">
    <source>
        <dbReference type="EMBL" id="MBB6109649.1"/>
    </source>
</evidence>
<accession>A0A1N6Y7J7</accession>
<organism evidence="3 5">
    <name type="scientific">Mucilaginibacter lappiensis</name>
    <dbReference type="NCBI Taxonomy" id="354630"/>
    <lineage>
        <taxon>Bacteria</taxon>
        <taxon>Pseudomonadati</taxon>
        <taxon>Bacteroidota</taxon>
        <taxon>Sphingobacteriia</taxon>
        <taxon>Sphingobacteriales</taxon>
        <taxon>Sphingobacteriaceae</taxon>
        <taxon>Mucilaginibacter</taxon>
    </lineage>
</organism>
<comment type="caution">
    <text evidence="3">The sequence shown here is derived from an EMBL/GenBank/DDBJ whole genome shotgun (WGS) entry which is preliminary data.</text>
</comment>
<keyword evidence="4" id="KW-1185">Reference proteome</keyword>
<feature type="chain" id="PRO_5044563105" evidence="1">
    <location>
        <begin position="22"/>
        <end position="255"/>
    </location>
</feature>